<protein>
    <submittedName>
        <fullName evidence="4">Methyltransferase domain-containing protein</fullName>
    </submittedName>
</protein>
<dbReference type="AlphaFoldDB" id="A0A426TZ93"/>
<feature type="domain" description="Methyltransferase small" evidence="3">
    <location>
        <begin position="19"/>
        <end position="159"/>
    </location>
</feature>
<gene>
    <name evidence="4" type="ORF">EI684_11400</name>
</gene>
<sequence length="189" mass="20700">MDAYFKKDLPYSHRGQQFTFAVGHTLFSSFQVDEGSDLLLRTLEPATIPERILDLGCGVGILGITLARRFAAAQVVLADVNLLALRYARHNAVRNGVEHAQIIGSVGLETVPPGPYDLIVSNIPAKIGDLAIEQDFILGPLAQLRAGGEYWFVVVSGLNHLIPRLGPRHDLTLKAIKKRAGHTVYRLAR</sequence>
<proteinExistence type="predicted"/>
<organism evidence="4 5">
    <name type="scientific">Candidatus Viridilinea halotolerans</name>
    <dbReference type="NCBI Taxonomy" id="2491704"/>
    <lineage>
        <taxon>Bacteria</taxon>
        <taxon>Bacillati</taxon>
        <taxon>Chloroflexota</taxon>
        <taxon>Chloroflexia</taxon>
        <taxon>Chloroflexales</taxon>
        <taxon>Chloroflexineae</taxon>
        <taxon>Oscillochloridaceae</taxon>
        <taxon>Candidatus Viridilinea</taxon>
    </lineage>
</organism>
<dbReference type="PANTHER" id="PTHR47816:SF4">
    <property type="entry name" value="RIBOSOMAL RNA SMALL SUBUNIT METHYLTRANSFERASE C"/>
    <property type="match status" value="1"/>
</dbReference>
<keyword evidence="1 4" id="KW-0489">Methyltransferase</keyword>
<evidence type="ECO:0000256" key="1">
    <source>
        <dbReference type="ARBA" id="ARBA00022603"/>
    </source>
</evidence>
<comment type="caution">
    <text evidence="4">The sequence shown here is derived from an EMBL/GenBank/DDBJ whole genome shotgun (WGS) entry which is preliminary data.</text>
</comment>
<evidence type="ECO:0000313" key="5">
    <source>
        <dbReference type="Proteomes" id="UP000280307"/>
    </source>
</evidence>
<dbReference type="Pfam" id="PF05175">
    <property type="entry name" value="MTS"/>
    <property type="match status" value="1"/>
</dbReference>
<evidence type="ECO:0000313" key="4">
    <source>
        <dbReference type="EMBL" id="RRR71558.1"/>
    </source>
</evidence>
<name>A0A426TZ93_9CHLR</name>
<dbReference type="InterPro" id="IPR046977">
    <property type="entry name" value="RsmC/RlmG"/>
</dbReference>
<dbReference type="Gene3D" id="3.40.50.150">
    <property type="entry name" value="Vaccinia Virus protein VP39"/>
    <property type="match status" value="1"/>
</dbReference>
<dbReference type="SUPFAM" id="SSF53335">
    <property type="entry name" value="S-adenosyl-L-methionine-dependent methyltransferases"/>
    <property type="match status" value="1"/>
</dbReference>
<dbReference type="EMBL" id="RSAS01000441">
    <property type="protein sequence ID" value="RRR71558.1"/>
    <property type="molecule type" value="Genomic_DNA"/>
</dbReference>
<dbReference type="InterPro" id="IPR007848">
    <property type="entry name" value="Small_mtfrase_dom"/>
</dbReference>
<accession>A0A426TZ93</accession>
<dbReference type="GO" id="GO:0032259">
    <property type="term" value="P:methylation"/>
    <property type="evidence" value="ECO:0007669"/>
    <property type="project" value="UniProtKB-KW"/>
</dbReference>
<dbReference type="GO" id="GO:0008757">
    <property type="term" value="F:S-adenosylmethionine-dependent methyltransferase activity"/>
    <property type="evidence" value="ECO:0007669"/>
    <property type="project" value="InterPro"/>
</dbReference>
<dbReference type="PANTHER" id="PTHR47816">
    <property type="entry name" value="RIBOSOMAL RNA SMALL SUBUNIT METHYLTRANSFERASE C"/>
    <property type="match status" value="1"/>
</dbReference>
<dbReference type="Proteomes" id="UP000280307">
    <property type="component" value="Unassembled WGS sequence"/>
</dbReference>
<evidence type="ECO:0000256" key="2">
    <source>
        <dbReference type="ARBA" id="ARBA00022679"/>
    </source>
</evidence>
<reference evidence="4 5" key="1">
    <citation type="submission" date="2018-12" db="EMBL/GenBank/DDBJ databases">
        <title>Genome Sequence of Candidatus Viridilinea halotolerans isolated from saline sulfide-rich spring.</title>
        <authorList>
            <person name="Grouzdev D.S."/>
            <person name="Burganskaya E.I."/>
            <person name="Krutkina M.S."/>
            <person name="Sukhacheva M.V."/>
            <person name="Gorlenko V.M."/>
        </authorList>
    </citation>
    <scope>NUCLEOTIDE SEQUENCE [LARGE SCALE GENOMIC DNA]</scope>
    <source>
        <strain evidence="4">Chok-6</strain>
    </source>
</reference>
<evidence type="ECO:0000259" key="3">
    <source>
        <dbReference type="Pfam" id="PF05175"/>
    </source>
</evidence>
<dbReference type="CDD" id="cd02440">
    <property type="entry name" value="AdoMet_MTases"/>
    <property type="match status" value="1"/>
</dbReference>
<dbReference type="InterPro" id="IPR029063">
    <property type="entry name" value="SAM-dependent_MTases_sf"/>
</dbReference>
<keyword evidence="2 4" id="KW-0808">Transferase</keyword>